<name>A9BS79_DELAS</name>
<dbReference type="InterPro" id="IPR005300">
    <property type="entry name" value="MltA_B"/>
</dbReference>
<dbReference type="CDD" id="cd14485">
    <property type="entry name" value="mltA_like_LT_A"/>
    <property type="match status" value="1"/>
</dbReference>
<dbReference type="EC" id="4.2.2.n1" evidence="2"/>
<dbReference type="CAZy" id="GH102">
    <property type="family name" value="Glycoside Hydrolase Family 102"/>
</dbReference>
<dbReference type="KEGG" id="dac:Daci_0843"/>
<dbReference type="PANTHER" id="PTHR30124:SF0">
    <property type="entry name" value="MEMBRANE-BOUND LYTIC MUREIN TRANSGLYCOSYLASE A"/>
    <property type="match status" value="1"/>
</dbReference>
<organism evidence="8 9">
    <name type="scientific">Delftia acidovorans (strain DSM 14801 / SPH-1)</name>
    <dbReference type="NCBI Taxonomy" id="398578"/>
    <lineage>
        <taxon>Bacteria</taxon>
        <taxon>Pseudomonadati</taxon>
        <taxon>Pseudomonadota</taxon>
        <taxon>Betaproteobacteria</taxon>
        <taxon>Burkholderiales</taxon>
        <taxon>Comamonadaceae</taxon>
        <taxon>Delftia</taxon>
    </lineage>
</organism>
<dbReference type="Pfam" id="PF03562">
    <property type="entry name" value="MltA"/>
    <property type="match status" value="1"/>
</dbReference>
<dbReference type="SUPFAM" id="SSF50685">
    <property type="entry name" value="Barwin-like endoglucanases"/>
    <property type="match status" value="1"/>
</dbReference>
<dbReference type="GO" id="GO:0009253">
    <property type="term" value="P:peptidoglycan catabolic process"/>
    <property type="evidence" value="ECO:0007669"/>
    <property type="project" value="TreeGrafter"/>
</dbReference>
<accession>A9BS79</accession>
<dbReference type="Gene3D" id="2.40.240.50">
    <property type="entry name" value="Barwin-like endoglucanases"/>
    <property type="match status" value="1"/>
</dbReference>
<feature type="compositionally biased region" description="Low complexity" evidence="6">
    <location>
        <begin position="64"/>
        <end position="76"/>
    </location>
</feature>
<dbReference type="SMART" id="SM00925">
    <property type="entry name" value="MltA"/>
    <property type="match status" value="1"/>
</dbReference>
<dbReference type="InterPro" id="IPR036908">
    <property type="entry name" value="RlpA-like_sf"/>
</dbReference>
<sequence length="416" mass="45419">MVHHTIATRITKASSASSKINPMNFHLLRHAAMALIVGTLVACTTTTKPVYDPSPVPDLQPGGPVTVTPRPPLVTSTPTKSRWIAADWSELPGLQEDALHEAWNAWLKNCERPSSVFAGLCRDVRQLSIATGDEQRAWLMANLQPYRIEALGGGPDGMLTAYYEPLFEARRLPGDGFNVPLYKTPAGAGFGSRKPWFSRQQIETMPEAQAALAGRAIAWLRDPVDAMVLHIQGSGRLNITEPTGAQRTIRVAFAGTNDQPYKSVGRWLLDQGLVRDATWPGISAWVAANPGRVNEMLWSNPRYVFFREEPLEGLDLQFGPKGAQGVALTPGRSIAVDKQSIPYGTPVWLSTSGPTVALNRLVFAQDTGSAIVGAVRADYFMGWGPEAGDLAGRIKQNLRLWAFWPRSLASQAPHLR</sequence>
<dbReference type="eggNOG" id="COG2821">
    <property type="taxonomic scope" value="Bacteria"/>
</dbReference>
<reference evidence="8 9" key="1">
    <citation type="journal article" date="2004" name="Appl. Environ. Microbiol.">
        <title>Mineralization of individual congeners of linear alkylbenzenesulfonate by defined pairs of heterotrophic bacteria.</title>
        <authorList>
            <person name="Schleheck D."/>
            <person name="Knepper T.P."/>
            <person name="Fischer K."/>
            <person name="Cook A.M."/>
        </authorList>
    </citation>
    <scope>NUCLEOTIDE SEQUENCE [LARGE SCALE GENOMIC DNA]</scope>
    <source>
        <strain evidence="9">DSM 14801 / SPH-1</strain>
    </source>
</reference>
<dbReference type="GO" id="GO:0019867">
    <property type="term" value="C:outer membrane"/>
    <property type="evidence" value="ECO:0007669"/>
    <property type="project" value="InterPro"/>
</dbReference>
<dbReference type="CDD" id="cd14668">
    <property type="entry name" value="mlta_B"/>
    <property type="match status" value="1"/>
</dbReference>
<reference evidence="9" key="2">
    <citation type="submission" date="2007-11" db="EMBL/GenBank/DDBJ databases">
        <title>Complete sequence of Delftia acidovorans DSM 14801 / SPH-1.</title>
        <authorList>
            <person name="Copeland A."/>
            <person name="Lucas S."/>
            <person name="Lapidus A."/>
            <person name="Barry K."/>
            <person name="Glavina del Rio T."/>
            <person name="Dalin E."/>
            <person name="Tice H."/>
            <person name="Pitluck S."/>
            <person name="Lowry S."/>
            <person name="Clum A."/>
            <person name="Schmutz J."/>
            <person name="Larimer F."/>
            <person name="Land M."/>
            <person name="Hauser L."/>
            <person name="Kyrpides N."/>
            <person name="Kim E."/>
            <person name="Schleheck D."/>
            <person name="Richardson P."/>
        </authorList>
    </citation>
    <scope>NUCLEOTIDE SEQUENCE [LARGE SCALE GENOMIC DNA]</scope>
    <source>
        <strain evidence="9">DSM 14801 / SPH-1</strain>
    </source>
</reference>
<evidence type="ECO:0000313" key="9">
    <source>
        <dbReference type="Proteomes" id="UP000000784"/>
    </source>
</evidence>
<comment type="catalytic activity">
    <reaction evidence="1">
        <text>Exolytic cleavage of the (1-&gt;4)-beta-glycosidic linkage between N-acetylmuramic acid (MurNAc) and N-acetylglucosamine (GlcNAc) residues in peptidoglycan, from either the reducing or the non-reducing ends of the peptidoglycan chains, with concomitant formation of a 1,6-anhydrobond in the MurNAc residue.</text>
        <dbReference type="EC" id="4.2.2.n1"/>
    </reaction>
</comment>
<dbReference type="InterPro" id="IPR010611">
    <property type="entry name" value="3D_dom"/>
</dbReference>
<dbReference type="InterPro" id="IPR026044">
    <property type="entry name" value="MltA"/>
</dbReference>
<keyword evidence="4" id="KW-0961">Cell wall biogenesis/degradation</keyword>
<dbReference type="Proteomes" id="UP000000784">
    <property type="component" value="Chromosome"/>
</dbReference>
<keyword evidence="9" id="KW-1185">Reference proteome</keyword>
<evidence type="ECO:0000259" key="7">
    <source>
        <dbReference type="SMART" id="SM00925"/>
    </source>
</evidence>
<gene>
    <name evidence="8" type="ordered locus">Daci_0843</name>
</gene>
<dbReference type="Gene3D" id="2.40.40.10">
    <property type="entry name" value="RlpA-like domain"/>
    <property type="match status" value="2"/>
</dbReference>
<keyword evidence="3" id="KW-0456">Lyase</keyword>
<dbReference type="Pfam" id="PF06725">
    <property type="entry name" value="3D"/>
    <property type="match status" value="1"/>
</dbReference>
<dbReference type="GO" id="GO:0004553">
    <property type="term" value="F:hydrolase activity, hydrolyzing O-glycosyl compounds"/>
    <property type="evidence" value="ECO:0007669"/>
    <property type="project" value="InterPro"/>
</dbReference>
<feature type="region of interest" description="Disordered" evidence="6">
    <location>
        <begin position="53"/>
        <end position="76"/>
    </location>
</feature>
<dbReference type="STRING" id="398578.Daci_0843"/>
<dbReference type="HOGENOM" id="CLU_037751_0_0_4"/>
<dbReference type="AlphaFoldDB" id="A9BS79"/>
<protein>
    <recommendedName>
        <fullName evidence="2">peptidoglycan lytic exotransglycosylase</fullName>
        <ecNumber evidence="2">4.2.2.n1</ecNumber>
    </recommendedName>
    <alternativeName>
        <fullName evidence="5">Murein hydrolase A</fullName>
    </alternativeName>
</protein>
<dbReference type="GO" id="GO:0009254">
    <property type="term" value="P:peptidoglycan turnover"/>
    <property type="evidence" value="ECO:0007669"/>
    <property type="project" value="InterPro"/>
</dbReference>
<dbReference type="PIRSF" id="PIRSF019422">
    <property type="entry name" value="MltA"/>
    <property type="match status" value="1"/>
</dbReference>
<evidence type="ECO:0000256" key="6">
    <source>
        <dbReference type="SAM" id="MobiDB-lite"/>
    </source>
</evidence>
<dbReference type="PANTHER" id="PTHR30124">
    <property type="entry name" value="MEMBRANE-BOUND LYTIC MUREIN TRANSGLYCOSYLASE A"/>
    <property type="match status" value="1"/>
</dbReference>
<feature type="domain" description="Lytic transglycosylase MltA" evidence="7">
    <location>
        <begin position="166"/>
        <end position="307"/>
    </location>
</feature>
<evidence type="ECO:0000256" key="3">
    <source>
        <dbReference type="ARBA" id="ARBA00023239"/>
    </source>
</evidence>
<proteinExistence type="predicted"/>
<evidence type="ECO:0000256" key="1">
    <source>
        <dbReference type="ARBA" id="ARBA00001420"/>
    </source>
</evidence>
<dbReference type="EMBL" id="CP000884">
    <property type="protein sequence ID" value="ABX33489.1"/>
    <property type="molecule type" value="Genomic_DNA"/>
</dbReference>
<evidence type="ECO:0000313" key="8">
    <source>
        <dbReference type="EMBL" id="ABX33489.1"/>
    </source>
</evidence>
<dbReference type="GO" id="GO:0008933">
    <property type="term" value="F:peptidoglycan lytic transglycosylase activity"/>
    <property type="evidence" value="ECO:0007669"/>
    <property type="project" value="TreeGrafter"/>
</dbReference>
<dbReference type="GO" id="GO:0071555">
    <property type="term" value="P:cell wall organization"/>
    <property type="evidence" value="ECO:0007669"/>
    <property type="project" value="UniProtKB-KW"/>
</dbReference>
<evidence type="ECO:0000256" key="2">
    <source>
        <dbReference type="ARBA" id="ARBA00012587"/>
    </source>
</evidence>
<evidence type="ECO:0000256" key="4">
    <source>
        <dbReference type="ARBA" id="ARBA00023316"/>
    </source>
</evidence>
<evidence type="ECO:0000256" key="5">
    <source>
        <dbReference type="ARBA" id="ARBA00030918"/>
    </source>
</evidence>